<feature type="active site" description="Proton donor/acceptor" evidence="5">
    <location>
        <position position="76"/>
    </location>
</feature>
<keyword evidence="2 5" id="KW-0573">Peptidoglycan synthesis</keyword>
<accession>A0AAD1FR81</accession>
<dbReference type="InterPro" id="IPR004391">
    <property type="entry name" value="Glu_race"/>
</dbReference>
<dbReference type="GO" id="GO:0008881">
    <property type="term" value="F:glutamate racemase activity"/>
    <property type="evidence" value="ECO:0007669"/>
    <property type="project" value="UniProtKB-UniRule"/>
</dbReference>
<dbReference type="EC" id="5.1.1.3" evidence="5 6"/>
<dbReference type="EMBL" id="AP014610">
    <property type="protein sequence ID" value="BBA17723.1"/>
    <property type="molecule type" value="Genomic_DNA"/>
</dbReference>
<dbReference type="PANTHER" id="PTHR21198:SF3">
    <property type="entry name" value="GLUTAMATE RACEMASE"/>
    <property type="match status" value="1"/>
</dbReference>
<dbReference type="GO" id="GO:0071555">
    <property type="term" value="P:cell wall organization"/>
    <property type="evidence" value="ECO:0007669"/>
    <property type="project" value="UniProtKB-KW"/>
</dbReference>
<feature type="binding site" evidence="5">
    <location>
        <begin position="186"/>
        <end position="187"/>
    </location>
    <ligand>
        <name>substrate</name>
    </ligand>
</feature>
<comment type="function">
    <text evidence="5">Provides the (R)-glutamate required for cell wall biosynthesis.</text>
</comment>
<evidence type="ECO:0000256" key="2">
    <source>
        <dbReference type="ARBA" id="ARBA00022984"/>
    </source>
</evidence>
<dbReference type="PANTHER" id="PTHR21198">
    <property type="entry name" value="GLUTAMATE RACEMASE"/>
    <property type="match status" value="1"/>
</dbReference>
<name>A0AAD1FR81_9FLAO</name>
<comment type="similarity">
    <text evidence="5">Belongs to the aspartate/glutamate racemases family.</text>
</comment>
<dbReference type="GO" id="GO:0008360">
    <property type="term" value="P:regulation of cell shape"/>
    <property type="evidence" value="ECO:0007669"/>
    <property type="project" value="UniProtKB-KW"/>
</dbReference>
<feature type="binding site" evidence="5">
    <location>
        <begin position="13"/>
        <end position="14"/>
    </location>
    <ligand>
        <name>substrate</name>
    </ligand>
</feature>
<feature type="active site" description="Proton donor/acceptor" evidence="5">
    <location>
        <position position="185"/>
    </location>
</feature>
<dbReference type="SUPFAM" id="SSF53681">
    <property type="entry name" value="Aspartate/glutamate racemase"/>
    <property type="match status" value="2"/>
</dbReference>
<sequence length="270" mass="31342">MRISPYSPIGIFDSGIGGILIAKEIKTYMPNECIIYFGDTKNMPYGNKSKEFIINNSIKIVSFLYKKKCKAIVIACNSITSNALYFIKKNFYKKILIFNVIDPIVKNKIFLSSKKIGIMGTPATINSNFYHKKIKKCFPHLDITQISTPLLATIIENGLEKIKINSIIKYYLNHIKSIDTLLLACTHYLFLKKKIDNFYHGKVRLIDIQKIVVQEIQKKLFENNLLCIYPKKRNNTIFYTSSSISPFFKEQVRIHFGEKILFKKHILNFF</sequence>
<organism evidence="7 8">
    <name type="scientific">Blattabacterium punctulatus CPU2</name>
    <dbReference type="NCBI Taxonomy" id="1457032"/>
    <lineage>
        <taxon>Bacteria</taxon>
        <taxon>Pseudomonadati</taxon>
        <taxon>Bacteroidota</taxon>
        <taxon>Flavobacteriia</taxon>
        <taxon>Flavobacteriales</taxon>
        <taxon>Blattabacteriaceae</taxon>
        <taxon>Blattabacterium</taxon>
    </lineage>
</organism>
<dbReference type="HAMAP" id="MF_00258">
    <property type="entry name" value="Glu_racemase"/>
    <property type="match status" value="1"/>
</dbReference>
<feature type="binding site" evidence="5">
    <location>
        <begin position="45"/>
        <end position="46"/>
    </location>
    <ligand>
        <name>substrate</name>
    </ligand>
</feature>
<feature type="binding site" evidence="5">
    <location>
        <begin position="77"/>
        <end position="78"/>
    </location>
    <ligand>
        <name>substrate</name>
    </ligand>
</feature>
<dbReference type="RefSeq" id="WP_110548777.1">
    <property type="nucleotide sequence ID" value="NZ_AP014610.1"/>
</dbReference>
<dbReference type="GeneID" id="66556855"/>
<keyword evidence="3 5" id="KW-0413">Isomerase</keyword>
<comment type="catalytic activity">
    <reaction evidence="5">
        <text>L-glutamate = D-glutamate</text>
        <dbReference type="Rhea" id="RHEA:12813"/>
        <dbReference type="ChEBI" id="CHEBI:29985"/>
        <dbReference type="ChEBI" id="CHEBI:29986"/>
        <dbReference type="EC" id="5.1.1.3"/>
    </reaction>
</comment>
<evidence type="ECO:0000256" key="3">
    <source>
        <dbReference type="ARBA" id="ARBA00023235"/>
    </source>
</evidence>
<evidence type="ECO:0000313" key="8">
    <source>
        <dbReference type="Proteomes" id="UP000262607"/>
    </source>
</evidence>
<dbReference type="GO" id="GO:0009252">
    <property type="term" value="P:peptidoglycan biosynthetic process"/>
    <property type="evidence" value="ECO:0007669"/>
    <property type="project" value="UniProtKB-UniRule"/>
</dbReference>
<evidence type="ECO:0000313" key="7">
    <source>
        <dbReference type="EMBL" id="BBA17723.1"/>
    </source>
</evidence>
<dbReference type="NCBIfam" id="TIGR00067">
    <property type="entry name" value="glut_race"/>
    <property type="match status" value="1"/>
</dbReference>
<gene>
    <name evidence="5 7" type="primary">murI</name>
    <name evidence="7" type="ORF">CPU2_215</name>
</gene>
<dbReference type="Proteomes" id="UP000262607">
    <property type="component" value="Chromosome"/>
</dbReference>
<dbReference type="AlphaFoldDB" id="A0AAD1FR81"/>
<evidence type="ECO:0000256" key="4">
    <source>
        <dbReference type="ARBA" id="ARBA00023316"/>
    </source>
</evidence>
<keyword evidence="1 5" id="KW-0133">Cell shape</keyword>
<proteinExistence type="inferred from homology"/>
<evidence type="ECO:0000256" key="6">
    <source>
        <dbReference type="NCBIfam" id="TIGR00067"/>
    </source>
</evidence>
<dbReference type="InterPro" id="IPR001920">
    <property type="entry name" value="Asp/Glu_race"/>
</dbReference>
<dbReference type="Gene3D" id="3.40.50.1860">
    <property type="match status" value="2"/>
</dbReference>
<comment type="pathway">
    <text evidence="5">Cell wall biogenesis; peptidoglycan biosynthesis.</text>
</comment>
<protein>
    <recommendedName>
        <fullName evidence="5 6">Glutamate racemase</fullName>
        <ecNumber evidence="5 6">5.1.1.3</ecNumber>
    </recommendedName>
</protein>
<keyword evidence="4 5" id="KW-0961">Cell wall biogenesis/degradation</keyword>
<reference evidence="7 8" key="1">
    <citation type="submission" date="2014-06" db="EMBL/GenBank/DDBJ databases">
        <title>Genome sequence of the intracellular symbiont Blattabacterium cuenoti, strain CPU2 from the wood feeding cockroach Cryptocercus punctulatus.</title>
        <authorList>
            <person name="Kinjo Y."/>
            <person name="Ohkuma M."/>
            <person name="Tokuda G."/>
        </authorList>
    </citation>
    <scope>NUCLEOTIDE SEQUENCE [LARGE SCALE GENOMIC DNA]</scope>
    <source>
        <strain evidence="7 8">CPU2</strain>
    </source>
</reference>
<evidence type="ECO:0000256" key="5">
    <source>
        <dbReference type="HAMAP-Rule" id="MF_00258"/>
    </source>
</evidence>
<evidence type="ECO:0000256" key="1">
    <source>
        <dbReference type="ARBA" id="ARBA00022960"/>
    </source>
</evidence>